<accession>A0A6A5VLV2</accession>
<dbReference type="SUPFAM" id="SSF46785">
    <property type="entry name" value="Winged helix' DNA-binding domain"/>
    <property type="match status" value="1"/>
</dbReference>
<protein>
    <submittedName>
        <fullName evidence="2">S-adenosyl-L-methionine-dependent methyltransferase</fullName>
    </submittedName>
</protein>
<dbReference type="EMBL" id="ML976663">
    <property type="protein sequence ID" value="KAF1977449.1"/>
    <property type="molecule type" value="Genomic_DNA"/>
</dbReference>
<evidence type="ECO:0000313" key="2">
    <source>
        <dbReference type="EMBL" id="KAF1977449.1"/>
    </source>
</evidence>
<dbReference type="InterPro" id="IPR001077">
    <property type="entry name" value="COMT_C"/>
</dbReference>
<proteinExistence type="predicted"/>
<dbReference type="Proteomes" id="UP000800036">
    <property type="component" value="Unassembled WGS sequence"/>
</dbReference>
<name>A0A6A5VLV2_9PLEO</name>
<keyword evidence="2" id="KW-0808">Transferase</keyword>
<dbReference type="Pfam" id="PF00891">
    <property type="entry name" value="Methyltransf_2"/>
    <property type="match status" value="1"/>
</dbReference>
<keyword evidence="3" id="KW-1185">Reference proteome</keyword>
<dbReference type="GO" id="GO:0032259">
    <property type="term" value="P:methylation"/>
    <property type="evidence" value="ECO:0007669"/>
    <property type="project" value="UniProtKB-KW"/>
</dbReference>
<dbReference type="PANTHER" id="PTHR43712">
    <property type="entry name" value="PUTATIVE (AFU_ORTHOLOGUE AFUA_4G14580)-RELATED"/>
    <property type="match status" value="1"/>
</dbReference>
<evidence type="ECO:0000313" key="3">
    <source>
        <dbReference type="Proteomes" id="UP000800036"/>
    </source>
</evidence>
<dbReference type="InterPro" id="IPR036388">
    <property type="entry name" value="WH-like_DNA-bd_sf"/>
</dbReference>
<dbReference type="InterPro" id="IPR036390">
    <property type="entry name" value="WH_DNA-bd_sf"/>
</dbReference>
<organism evidence="2 3">
    <name type="scientific">Bimuria novae-zelandiae CBS 107.79</name>
    <dbReference type="NCBI Taxonomy" id="1447943"/>
    <lineage>
        <taxon>Eukaryota</taxon>
        <taxon>Fungi</taxon>
        <taxon>Dikarya</taxon>
        <taxon>Ascomycota</taxon>
        <taxon>Pezizomycotina</taxon>
        <taxon>Dothideomycetes</taxon>
        <taxon>Pleosporomycetidae</taxon>
        <taxon>Pleosporales</taxon>
        <taxon>Massarineae</taxon>
        <taxon>Didymosphaeriaceae</taxon>
        <taxon>Bimuria</taxon>
    </lineage>
</organism>
<feature type="domain" description="O-methyltransferase C-terminal" evidence="1">
    <location>
        <begin position="166"/>
        <end position="294"/>
    </location>
</feature>
<dbReference type="Gene3D" id="3.40.50.150">
    <property type="entry name" value="Vaccinia Virus protein VP39"/>
    <property type="match status" value="1"/>
</dbReference>
<dbReference type="SUPFAM" id="SSF53335">
    <property type="entry name" value="S-adenosyl-L-methionine-dependent methyltransferases"/>
    <property type="match status" value="1"/>
</dbReference>
<dbReference type="PANTHER" id="PTHR43712:SF12">
    <property type="entry name" value="STERIGMATOCYSTIN 8-O-METHYLTRANSFERASE"/>
    <property type="match status" value="1"/>
</dbReference>
<keyword evidence="2" id="KW-0489">Methyltransferase</keyword>
<sequence>MELLNATSELHDLVLGPLRYLIGLTSPTYNILASLQFINRHQIASKVKLGQALSYEELARTCNVPIDDIRRFMRLAITFHIFEEKADGFVSHSAVSRCMLDFPLANDWIDHFCDDVWPAAPRTNEALLKWPASEEPNETAFALTNKNTAKHERHTNGLSFLQSAPEFGLLVDVGGSDGSFASAILRQFPSVRAIVQDLSSAVEVVTVPPDLEGRLEFRSHDMFSPQPVKDADYCVKILRNLIPALKNGAKIIVNDVCIPGPGVLPATQEQLIRSALSQSVERDAEDWKGLFAAADHHFKVQRITSSPGSILSVIEAVWAIDEEGVNAGK</sequence>
<dbReference type="AlphaFoldDB" id="A0A6A5VLV2"/>
<gene>
    <name evidence="2" type="ORF">BU23DRAFT_577983</name>
</gene>
<evidence type="ECO:0000259" key="1">
    <source>
        <dbReference type="Pfam" id="PF00891"/>
    </source>
</evidence>
<reference evidence="2" key="1">
    <citation type="journal article" date="2020" name="Stud. Mycol.">
        <title>101 Dothideomycetes genomes: a test case for predicting lifestyles and emergence of pathogens.</title>
        <authorList>
            <person name="Haridas S."/>
            <person name="Albert R."/>
            <person name="Binder M."/>
            <person name="Bloem J."/>
            <person name="Labutti K."/>
            <person name="Salamov A."/>
            <person name="Andreopoulos B."/>
            <person name="Baker S."/>
            <person name="Barry K."/>
            <person name="Bills G."/>
            <person name="Bluhm B."/>
            <person name="Cannon C."/>
            <person name="Castanera R."/>
            <person name="Culley D."/>
            <person name="Daum C."/>
            <person name="Ezra D."/>
            <person name="Gonzalez J."/>
            <person name="Henrissat B."/>
            <person name="Kuo A."/>
            <person name="Liang C."/>
            <person name="Lipzen A."/>
            <person name="Lutzoni F."/>
            <person name="Magnuson J."/>
            <person name="Mondo S."/>
            <person name="Nolan M."/>
            <person name="Ohm R."/>
            <person name="Pangilinan J."/>
            <person name="Park H.-J."/>
            <person name="Ramirez L."/>
            <person name="Alfaro M."/>
            <person name="Sun H."/>
            <person name="Tritt A."/>
            <person name="Yoshinaga Y."/>
            <person name="Zwiers L.-H."/>
            <person name="Turgeon B."/>
            <person name="Goodwin S."/>
            <person name="Spatafora J."/>
            <person name="Crous P."/>
            <person name="Grigoriev I."/>
        </authorList>
    </citation>
    <scope>NUCLEOTIDE SEQUENCE</scope>
    <source>
        <strain evidence="2">CBS 107.79</strain>
    </source>
</reference>
<dbReference type="GO" id="GO:0008171">
    <property type="term" value="F:O-methyltransferase activity"/>
    <property type="evidence" value="ECO:0007669"/>
    <property type="project" value="InterPro"/>
</dbReference>
<dbReference type="InterPro" id="IPR029063">
    <property type="entry name" value="SAM-dependent_MTases_sf"/>
</dbReference>
<dbReference type="OrthoDB" id="1606438at2759"/>
<dbReference type="Gene3D" id="1.10.10.10">
    <property type="entry name" value="Winged helix-like DNA-binding domain superfamily/Winged helix DNA-binding domain"/>
    <property type="match status" value="1"/>
</dbReference>